<comment type="caution">
    <text evidence="1">The sequence shown here is derived from an EMBL/GenBank/DDBJ whole genome shotgun (WGS) entry which is preliminary data.</text>
</comment>
<organism evidence="1 2">
    <name type="scientific">Entomophthora muscae</name>
    <dbReference type="NCBI Taxonomy" id="34485"/>
    <lineage>
        <taxon>Eukaryota</taxon>
        <taxon>Fungi</taxon>
        <taxon>Fungi incertae sedis</taxon>
        <taxon>Zoopagomycota</taxon>
        <taxon>Entomophthoromycotina</taxon>
        <taxon>Entomophthoromycetes</taxon>
        <taxon>Entomophthorales</taxon>
        <taxon>Entomophthoraceae</taxon>
        <taxon>Entomophthora</taxon>
    </lineage>
</organism>
<evidence type="ECO:0000313" key="2">
    <source>
        <dbReference type="Proteomes" id="UP001165960"/>
    </source>
</evidence>
<keyword evidence="2" id="KW-1185">Reference proteome</keyword>
<name>A0ACC2UPG0_9FUNG</name>
<reference evidence="1" key="1">
    <citation type="submission" date="2022-04" db="EMBL/GenBank/DDBJ databases">
        <title>Genome of the entomopathogenic fungus Entomophthora muscae.</title>
        <authorList>
            <person name="Elya C."/>
            <person name="Lovett B.R."/>
            <person name="Lee E."/>
            <person name="Macias A.M."/>
            <person name="Hajek A.E."/>
            <person name="De Bivort B.L."/>
            <person name="Kasson M.T."/>
            <person name="De Fine Licht H.H."/>
            <person name="Stajich J.E."/>
        </authorList>
    </citation>
    <scope>NUCLEOTIDE SEQUENCE</scope>
    <source>
        <strain evidence="1">Berkeley</strain>
    </source>
</reference>
<gene>
    <name evidence="1" type="ORF">DSO57_1020977</name>
</gene>
<sequence>MNPSPGHKPIKRIISFFKKGSQTLNAQRHGISPHLEMQVVALLQEQDITRSSQEIKSYLRLLQGDVCETVEQLTCLSLAEVGILVGVSCSKNLRGVENASGTSCYIDTILFAMYSQETAFDCLLHSRPLKKAGADLLQTKCRFFVNLLRSNCLIRSETVEGLRSQLIKCGWRANRDSQEDAVEFFLFLTGVFELPFLPLNIQLFHGALEDASDDKFTADRVLALSLPPSLFPSKLPPSRPSDLSLISGLSNRSDAPSREVISVETLLLDYFCSNRIQGIRRSLQPSQQSECEKTAVTDAWSMLKLLPFYTSQNELGVVSEIREADLSDPDLILPLMIKRYTQAPDGTYIRDSRHIALSTEINFNNFIKRLDEPIAEIPTKEYRLQLKAVVCHIGTSLQSGHYIVYVRDTVTNDWLELDDLSQEKVRRFTSVRSATKAFARMGQNAYLLLYKLSTGPSSSFRADGAFMDAKVARKLQVQELSNLKEKSCPIQ</sequence>
<dbReference type="Proteomes" id="UP001165960">
    <property type="component" value="Unassembled WGS sequence"/>
</dbReference>
<accession>A0ACC2UPG0</accession>
<dbReference type="EMBL" id="QTSX02000100">
    <property type="protein sequence ID" value="KAJ9088641.1"/>
    <property type="molecule type" value="Genomic_DNA"/>
</dbReference>
<proteinExistence type="predicted"/>
<evidence type="ECO:0000313" key="1">
    <source>
        <dbReference type="EMBL" id="KAJ9088641.1"/>
    </source>
</evidence>
<protein>
    <submittedName>
        <fullName evidence="1">Uncharacterized protein</fullName>
    </submittedName>
</protein>